<evidence type="ECO:0000313" key="2">
    <source>
        <dbReference type="EMBL" id="RID83575.1"/>
    </source>
</evidence>
<accession>A0A398B175</accession>
<keyword evidence="3" id="KW-1185">Reference proteome</keyword>
<comment type="caution">
    <text evidence="2">The sequence shown here is derived from an EMBL/GenBank/DDBJ whole genome shotgun (WGS) entry which is preliminary data.</text>
</comment>
<feature type="transmembrane region" description="Helical" evidence="1">
    <location>
        <begin position="82"/>
        <end position="106"/>
    </location>
</feature>
<keyword evidence="1" id="KW-0472">Membrane</keyword>
<evidence type="ECO:0008006" key="4">
    <source>
        <dbReference type="Google" id="ProtNLM"/>
    </source>
</evidence>
<reference evidence="2 3" key="1">
    <citation type="submission" date="2018-08" db="EMBL/GenBank/DDBJ databases">
        <title>Bacillus jemisoniae sp. nov., Bacillus chryseoplanitiae sp. nov., Bacillus resnikiae sp. nov., and Bacillus frankliniae sp. nov., isolated from Viking spacecraft and associated surfaces.</title>
        <authorList>
            <person name="Seuylemezian A."/>
            <person name="Vaishampayan P."/>
        </authorList>
    </citation>
    <scope>NUCLEOTIDE SEQUENCE [LARGE SCALE GENOMIC DNA]</scope>
    <source>
        <strain evidence="2 3">JJ-247</strain>
    </source>
</reference>
<sequence>MNNRKIFYIVWAFLIGCILFGGFLGIYTIGKATGEYSYELAIPVIGGTVIGSLFIMLFSRWKKKRNGNVPQIDERTYIMLQRYFMIVLYVVLVGSGAALIILYSIGVRTIETGILIVCMMGLYMSIIFGAFVAKRL</sequence>
<feature type="transmembrane region" description="Helical" evidence="1">
    <location>
        <begin position="7"/>
        <end position="29"/>
    </location>
</feature>
<evidence type="ECO:0000313" key="3">
    <source>
        <dbReference type="Proteomes" id="UP000265816"/>
    </source>
</evidence>
<dbReference type="OrthoDB" id="2868461at2"/>
<proteinExistence type="predicted"/>
<dbReference type="RefSeq" id="WP_119113785.1">
    <property type="nucleotide sequence ID" value="NZ_CBCSEO010000025.1"/>
</dbReference>
<evidence type="ECO:0000256" key="1">
    <source>
        <dbReference type="SAM" id="Phobius"/>
    </source>
</evidence>
<protein>
    <recommendedName>
        <fullName evidence="4">DUF2178 domain-containing protein</fullName>
    </recommendedName>
</protein>
<feature type="transmembrane region" description="Helical" evidence="1">
    <location>
        <begin position="112"/>
        <end position="133"/>
    </location>
</feature>
<keyword evidence="1" id="KW-1133">Transmembrane helix</keyword>
<dbReference type="EMBL" id="QWVT01000026">
    <property type="protein sequence ID" value="RID83575.1"/>
    <property type="molecule type" value="Genomic_DNA"/>
</dbReference>
<feature type="transmembrane region" description="Helical" evidence="1">
    <location>
        <begin position="41"/>
        <end position="61"/>
    </location>
</feature>
<gene>
    <name evidence="2" type="ORF">D1970_15490</name>
</gene>
<dbReference type="Proteomes" id="UP000265816">
    <property type="component" value="Unassembled WGS sequence"/>
</dbReference>
<dbReference type="PROSITE" id="PS51257">
    <property type="entry name" value="PROKAR_LIPOPROTEIN"/>
    <property type="match status" value="1"/>
</dbReference>
<name>A0A398B175_9BACI</name>
<dbReference type="AlphaFoldDB" id="A0A398B175"/>
<organism evidence="2 3">
    <name type="scientific">Mesobacillus zeae</name>
    <dbReference type="NCBI Taxonomy" id="1917180"/>
    <lineage>
        <taxon>Bacteria</taxon>
        <taxon>Bacillati</taxon>
        <taxon>Bacillota</taxon>
        <taxon>Bacilli</taxon>
        <taxon>Bacillales</taxon>
        <taxon>Bacillaceae</taxon>
        <taxon>Mesobacillus</taxon>
    </lineage>
</organism>
<keyword evidence="1" id="KW-0812">Transmembrane</keyword>